<dbReference type="Proteomes" id="UP000199308">
    <property type="component" value="Unassembled WGS sequence"/>
</dbReference>
<feature type="domain" description="VWFA" evidence="1">
    <location>
        <begin position="90"/>
        <end position="273"/>
    </location>
</feature>
<dbReference type="InterPro" id="IPR036465">
    <property type="entry name" value="vWFA_dom_sf"/>
</dbReference>
<dbReference type="InterPro" id="IPR002881">
    <property type="entry name" value="DUF58"/>
</dbReference>
<dbReference type="SUPFAM" id="SSF53300">
    <property type="entry name" value="vWA-like"/>
    <property type="match status" value="1"/>
</dbReference>
<dbReference type="CDD" id="cd00198">
    <property type="entry name" value="vWFA"/>
    <property type="match status" value="1"/>
</dbReference>
<evidence type="ECO:0000259" key="1">
    <source>
        <dbReference type="PROSITE" id="PS50234"/>
    </source>
</evidence>
<dbReference type="RefSeq" id="WP_093329602.1">
    <property type="nucleotide sequence ID" value="NZ_AP027363.1"/>
</dbReference>
<proteinExistence type="predicted"/>
<gene>
    <name evidence="2" type="ORF">SAMN05660429_01917</name>
</gene>
<dbReference type="EMBL" id="FOHK01000008">
    <property type="protein sequence ID" value="SET48273.1"/>
    <property type="molecule type" value="Genomic_DNA"/>
</dbReference>
<dbReference type="PANTHER" id="PTHR33608:SF12">
    <property type="entry name" value="DUF58 DOMAIN-CONTAINING PROTEIN"/>
    <property type="match status" value="1"/>
</dbReference>
<dbReference type="Gene3D" id="3.40.50.410">
    <property type="entry name" value="von Willebrand factor, type A domain"/>
    <property type="match status" value="1"/>
</dbReference>
<evidence type="ECO:0000313" key="3">
    <source>
        <dbReference type="Proteomes" id="UP000199308"/>
    </source>
</evidence>
<dbReference type="Pfam" id="PF01882">
    <property type="entry name" value="DUF58"/>
    <property type="match status" value="1"/>
</dbReference>
<dbReference type="OrthoDB" id="9776116at2"/>
<accession>A0A1I0ERY3</accession>
<dbReference type="PANTHER" id="PTHR33608">
    <property type="entry name" value="BLL2464 PROTEIN"/>
    <property type="match status" value="1"/>
</dbReference>
<protein>
    <recommendedName>
        <fullName evidence="1">VWFA domain-containing protein</fullName>
    </recommendedName>
</protein>
<dbReference type="InterPro" id="IPR002035">
    <property type="entry name" value="VWF_A"/>
</dbReference>
<name>A0A1I0ERY3_THASX</name>
<dbReference type="PROSITE" id="PS50234">
    <property type="entry name" value="VWFA"/>
    <property type="match status" value="1"/>
</dbReference>
<keyword evidence="3" id="KW-1185">Reference proteome</keyword>
<dbReference type="AlphaFoldDB" id="A0A1I0ERY3"/>
<organism evidence="2 3">
    <name type="scientific">Thalassotalea agarivorans</name>
    <name type="common">Thalassomonas agarivorans</name>
    <dbReference type="NCBI Taxonomy" id="349064"/>
    <lineage>
        <taxon>Bacteria</taxon>
        <taxon>Pseudomonadati</taxon>
        <taxon>Pseudomonadota</taxon>
        <taxon>Gammaproteobacteria</taxon>
        <taxon>Alteromonadales</taxon>
        <taxon>Colwelliaceae</taxon>
        <taxon>Thalassotalea</taxon>
    </lineage>
</organism>
<reference evidence="2 3" key="1">
    <citation type="submission" date="2016-10" db="EMBL/GenBank/DDBJ databases">
        <authorList>
            <person name="de Groot N.N."/>
        </authorList>
    </citation>
    <scope>NUCLEOTIDE SEQUENCE [LARGE SCALE GENOMIC DNA]</scope>
    <source>
        <strain evidence="2 3">DSM 19706</strain>
    </source>
</reference>
<dbReference type="STRING" id="349064.SAMN05660429_01917"/>
<evidence type="ECO:0000313" key="2">
    <source>
        <dbReference type="EMBL" id="SET48273.1"/>
    </source>
</evidence>
<sequence length="307" mass="34830">MATPSANIYVELKALQQLQFQARGFSLKPAQPVNSVLTGKNVSKLRGRGLNFEELRHYRPGDDIRSMDWKVTQRTGKPHIKVYTEERERNIILAIDQRSSMFFGSQNKMKSVIAAELSALFAWQVSASGDRIGAVIFSNDKVNVIPAKRGNNHVTQLLSEVAKCNHKLKVGESDPDASQSFNRMLNKLNRVCKHNALVILISDGYGWNEQSSDAIKQLRQHNELINCLVFDPIERDLPEMTQMVVSDGKWQIQFSSEEQTTQDKYKDALEQQLHQFESASKKYRIPLIGINTLEDVTHQVRHALGGR</sequence>